<reference evidence="2" key="1">
    <citation type="journal article" date="2007" name="Nature">
        <title>The grapevine genome sequence suggests ancestral hexaploidization in major angiosperm phyla.</title>
        <authorList>
            <consortium name="The French-Italian Public Consortium for Grapevine Genome Characterization."/>
            <person name="Jaillon O."/>
            <person name="Aury J.-M."/>
            <person name="Noel B."/>
            <person name="Policriti A."/>
            <person name="Clepet C."/>
            <person name="Casagrande A."/>
            <person name="Choisne N."/>
            <person name="Aubourg S."/>
            <person name="Vitulo N."/>
            <person name="Jubin C."/>
            <person name="Vezzi A."/>
            <person name="Legeai F."/>
            <person name="Hugueney P."/>
            <person name="Dasilva C."/>
            <person name="Horner D."/>
            <person name="Mica E."/>
            <person name="Jublot D."/>
            <person name="Poulain J."/>
            <person name="Bruyere C."/>
            <person name="Billault A."/>
            <person name="Segurens B."/>
            <person name="Gouyvenoux M."/>
            <person name="Ugarte E."/>
            <person name="Cattonaro F."/>
            <person name="Anthouard V."/>
            <person name="Vico V."/>
            <person name="Del Fabbro C."/>
            <person name="Alaux M."/>
            <person name="Di Gaspero G."/>
            <person name="Dumas V."/>
            <person name="Felice N."/>
            <person name="Paillard S."/>
            <person name="Juman I."/>
            <person name="Moroldo M."/>
            <person name="Scalabrin S."/>
            <person name="Canaguier A."/>
            <person name="Le Clainche I."/>
            <person name="Malacrida G."/>
            <person name="Durand E."/>
            <person name="Pesole G."/>
            <person name="Laucou V."/>
            <person name="Chatelet P."/>
            <person name="Merdinoglu D."/>
            <person name="Delledonne M."/>
            <person name="Pezzotti M."/>
            <person name="Lecharny A."/>
            <person name="Scarpelli C."/>
            <person name="Artiguenave F."/>
            <person name="Pe M.E."/>
            <person name="Valle G."/>
            <person name="Morgante M."/>
            <person name="Caboche M."/>
            <person name="Adam-Blondon A.-F."/>
            <person name="Weissenbach J."/>
            <person name="Quetier F."/>
            <person name="Wincker P."/>
        </authorList>
    </citation>
    <scope>NUCLEOTIDE SEQUENCE [LARGE SCALE GENOMIC DNA]</scope>
    <source>
        <strain evidence="2">cv. Pinot noir / PN40024</strain>
    </source>
</reference>
<dbReference type="PaxDb" id="29760-VIT_12s0059g00460.t01"/>
<proteinExistence type="predicted"/>
<name>D7TE61_VITVI</name>
<accession>D7TE61</accession>
<keyword evidence="2" id="KW-1185">Reference proteome</keyword>
<protein>
    <submittedName>
        <fullName evidence="1">Uncharacterized protein</fullName>
    </submittedName>
</protein>
<gene>
    <name evidence="1" type="ordered locus">VIT_12s0059g00460</name>
</gene>
<organism evidence="1 2">
    <name type="scientific">Vitis vinifera</name>
    <name type="common">Grape</name>
    <dbReference type="NCBI Taxonomy" id="29760"/>
    <lineage>
        <taxon>Eukaryota</taxon>
        <taxon>Viridiplantae</taxon>
        <taxon>Streptophyta</taxon>
        <taxon>Embryophyta</taxon>
        <taxon>Tracheophyta</taxon>
        <taxon>Spermatophyta</taxon>
        <taxon>Magnoliopsida</taxon>
        <taxon>eudicotyledons</taxon>
        <taxon>Gunneridae</taxon>
        <taxon>Pentapetalae</taxon>
        <taxon>rosids</taxon>
        <taxon>Vitales</taxon>
        <taxon>Vitaceae</taxon>
        <taxon>Viteae</taxon>
        <taxon>Vitis</taxon>
    </lineage>
</organism>
<evidence type="ECO:0000313" key="1">
    <source>
        <dbReference type="EMBL" id="CBI28784.3"/>
    </source>
</evidence>
<sequence>MEHGGLFWLQRALSKGILLKPFWEEEAQQHNRRLDRGEKIKTRELKKNEKGYVSKEMVKAQACCGIKLICFQRHKKRHM</sequence>
<dbReference type="AlphaFoldDB" id="D7TE61"/>
<dbReference type="Proteomes" id="UP000009183">
    <property type="component" value="Chromosome 12"/>
</dbReference>
<evidence type="ECO:0000313" key="2">
    <source>
        <dbReference type="Proteomes" id="UP000009183"/>
    </source>
</evidence>
<dbReference type="InParanoid" id="D7TE61"/>
<dbReference type="EMBL" id="FN595765">
    <property type="protein sequence ID" value="CBI28784.3"/>
    <property type="molecule type" value="Genomic_DNA"/>
</dbReference>
<dbReference type="HOGENOM" id="CLU_2610890_0_0_1"/>